<dbReference type="GO" id="GO:0005654">
    <property type="term" value="C:nucleoplasm"/>
    <property type="evidence" value="ECO:0007669"/>
    <property type="project" value="UniProtKB-SubCell"/>
</dbReference>
<keyword evidence="2 5" id="KW-0863">Zinc-finger</keyword>
<dbReference type="SMART" id="SM00692">
    <property type="entry name" value="DM3"/>
    <property type="match status" value="1"/>
</dbReference>
<evidence type="ECO:0000313" key="11">
    <source>
        <dbReference type="Ensembl" id="ENSNFUP00015024008.1"/>
    </source>
</evidence>
<dbReference type="PANTHER" id="PTHR46600:SF11">
    <property type="entry name" value="THAP DOMAIN-CONTAINING PROTEIN 10"/>
    <property type="match status" value="1"/>
</dbReference>
<dbReference type="PROSITE" id="PS50950">
    <property type="entry name" value="ZF_THAP"/>
    <property type="match status" value="1"/>
</dbReference>
<keyword evidence="3" id="KW-0862">Zinc</keyword>
<keyword evidence="7" id="KW-0805">Transcription regulation</keyword>
<keyword evidence="7" id="KW-0175">Coiled coil</keyword>
<evidence type="ECO:0000256" key="3">
    <source>
        <dbReference type="ARBA" id="ARBA00022833"/>
    </source>
</evidence>
<evidence type="ECO:0000256" key="6">
    <source>
        <dbReference type="PROSITE-ProRule" id="PRU00371"/>
    </source>
</evidence>
<keyword evidence="7" id="KW-0131">Cell cycle</keyword>
<dbReference type="Pfam" id="PF05485">
    <property type="entry name" value="THAP"/>
    <property type="match status" value="1"/>
</dbReference>
<dbReference type="Ensembl" id="ENSNFUT00015025101.1">
    <property type="protein sequence ID" value="ENSNFUP00015024008.1"/>
    <property type="gene ID" value="ENSNFUG00015011607.1"/>
</dbReference>
<evidence type="ECO:0000256" key="7">
    <source>
        <dbReference type="RuleBase" id="RU369073"/>
    </source>
</evidence>
<dbReference type="InterPro" id="IPR006612">
    <property type="entry name" value="THAP_Znf"/>
</dbReference>
<dbReference type="Proteomes" id="UP000694548">
    <property type="component" value="Chromosome sgr07"/>
</dbReference>
<dbReference type="InterPro" id="IPR004210">
    <property type="entry name" value="BESS_motif"/>
</dbReference>
<evidence type="ECO:0000256" key="1">
    <source>
        <dbReference type="ARBA" id="ARBA00022723"/>
    </source>
</evidence>
<keyword evidence="12" id="KW-1185">Reference proteome</keyword>
<evidence type="ECO:0000259" key="9">
    <source>
        <dbReference type="PROSITE" id="PS50950"/>
    </source>
</evidence>
<evidence type="ECO:0000256" key="2">
    <source>
        <dbReference type="ARBA" id="ARBA00022771"/>
    </source>
</evidence>
<comment type="function">
    <text evidence="7">DNA-binding transcription regulator that regulates endothelial cell proliferation and G1/S cell-cycle progression. Specifically binds the 5'-[AT]NTNN[GT]GGCA[AGT]-3' core DNA sequence and acts by modulating expression of pRB-E2F cell-cycle target genes.</text>
</comment>
<feature type="domain" description="THAP-type" evidence="9">
    <location>
        <begin position="88"/>
        <end position="173"/>
    </location>
</feature>
<dbReference type="AlphaFoldDB" id="A0A8C6LS93"/>
<dbReference type="Pfam" id="PF02944">
    <property type="entry name" value="BESS"/>
    <property type="match status" value="1"/>
</dbReference>
<keyword evidence="6 7" id="KW-0539">Nucleus</keyword>
<dbReference type="GO" id="GO:0001935">
    <property type="term" value="P:endothelial cell proliferation"/>
    <property type="evidence" value="ECO:0007669"/>
    <property type="project" value="UniProtKB-UniRule"/>
</dbReference>
<dbReference type="PROSITE" id="PS51031">
    <property type="entry name" value="BESS"/>
    <property type="match status" value="1"/>
</dbReference>
<dbReference type="SMART" id="SM00980">
    <property type="entry name" value="THAP"/>
    <property type="match status" value="1"/>
</dbReference>
<comment type="subcellular location">
    <subcellularLocation>
        <location evidence="7">Nucleus</location>
        <location evidence="7">Nucleoplasm</location>
    </subcellularLocation>
</comment>
<dbReference type="GO" id="GO:0008270">
    <property type="term" value="F:zinc ion binding"/>
    <property type="evidence" value="ECO:0007669"/>
    <property type="project" value="UniProtKB-KW"/>
</dbReference>
<evidence type="ECO:0000259" key="10">
    <source>
        <dbReference type="PROSITE" id="PS51031"/>
    </source>
</evidence>
<feature type="region of interest" description="Disordered" evidence="8">
    <location>
        <begin position="83"/>
        <end position="102"/>
    </location>
</feature>
<dbReference type="SUPFAM" id="SSF57716">
    <property type="entry name" value="Glucocorticoid receptor-like (DNA-binding domain)"/>
    <property type="match status" value="1"/>
</dbReference>
<comment type="similarity">
    <text evidence="7">Belongs to the THAP1 family.</text>
</comment>
<dbReference type="PANTHER" id="PTHR46600">
    <property type="entry name" value="THAP DOMAIN-CONTAINING"/>
    <property type="match status" value="1"/>
</dbReference>
<protein>
    <recommendedName>
        <fullName evidence="7">THAP domain-containing protein 1</fullName>
    </recommendedName>
</protein>
<dbReference type="InterPro" id="IPR026516">
    <property type="entry name" value="THAP1/10"/>
</dbReference>
<feature type="region of interest" description="Disordered" evidence="8">
    <location>
        <begin position="194"/>
        <end position="217"/>
    </location>
</feature>
<evidence type="ECO:0000313" key="12">
    <source>
        <dbReference type="Proteomes" id="UP000694548"/>
    </source>
</evidence>
<evidence type="ECO:0000256" key="8">
    <source>
        <dbReference type="SAM" id="MobiDB-lite"/>
    </source>
</evidence>
<name>A0A8C6LS93_NOTFU</name>
<keyword evidence="4 5" id="KW-0238">DNA-binding</keyword>
<gene>
    <name evidence="11" type="primary">LOC107381736</name>
</gene>
<keyword evidence="1" id="KW-0479">Metal-binding</keyword>
<dbReference type="GeneTree" id="ENSGT00740000116808"/>
<feature type="region of interest" description="Disordered" evidence="8">
    <location>
        <begin position="395"/>
        <end position="416"/>
    </location>
</feature>
<evidence type="ECO:0000256" key="4">
    <source>
        <dbReference type="ARBA" id="ARBA00023125"/>
    </source>
</evidence>
<feature type="domain" description="BESS" evidence="10">
    <location>
        <begin position="426"/>
        <end position="465"/>
    </location>
</feature>
<organism evidence="11 12">
    <name type="scientific">Nothobranchius furzeri</name>
    <name type="common">Turquoise killifish</name>
    <dbReference type="NCBI Taxonomy" id="105023"/>
    <lineage>
        <taxon>Eukaryota</taxon>
        <taxon>Metazoa</taxon>
        <taxon>Chordata</taxon>
        <taxon>Craniata</taxon>
        <taxon>Vertebrata</taxon>
        <taxon>Euteleostomi</taxon>
        <taxon>Actinopterygii</taxon>
        <taxon>Neopterygii</taxon>
        <taxon>Teleostei</taxon>
        <taxon>Neoteleostei</taxon>
        <taxon>Acanthomorphata</taxon>
        <taxon>Ovalentaria</taxon>
        <taxon>Atherinomorphae</taxon>
        <taxon>Cyprinodontiformes</taxon>
        <taxon>Nothobranchiidae</taxon>
        <taxon>Nothobranchius</taxon>
    </lineage>
</organism>
<reference evidence="11" key="3">
    <citation type="submission" date="2025-09" db="UniProtKB">
        <authorList>
            <consortium name="Ensembl"/>
        </authorList>
    </citation>
    <scope>IDENTIFICATION</scope>
</reference>
<dbReference type="GO" id="GO:0043565">
    <property type="term" value="F:sequence-specific DNA binding"/>
    <property type="evidence" value="ECO:0007669"/>
    <property type="project" value="UniProtKB-UniRule"/>
</dbReference>
<keyword evidence="7" id="KW-0804">Transcription</keyword>
<accession>A0A8C6LS93</accession>
<evidence type="ECO:0000256" key="5">
    <source>
        <dbReference type="PROSITE-ProRule" id="PRU00309"/>
    </source>
</evidence>
<dbReference type="GO" id="GO:0003700">
    <property type="term" value="F:DNA-binding transcription factor activity"/>
    <property type="evidence" value="ECO:0007669"/>
    <property type="project" value="UniProtKB-UniRule"/>
</dbReference>
<proteinExistence type="inferred from homology"/>
<reference evidence="11" key="1">
    <citation type="submission" date="2014-08" db="EMBL/GenBank/DDBJ databases">
        <authorList>
            <person name="Senf B."/>
            <person name="Petzold A."/>
            <person name="Downie B.R."/>
            <person name="Koch P."/>
            <person name="Platzer M."/>
        </authorList>
    </citation>
    <scope>NUCLEOTIDE SEQUENCE [LARGE SCALE GENOMIC DNA]</scope>
    <source>
        <strain evidence="11">GRZ</strain>
    </source>
</reference>
<sequence>MLLPGKINVHLFYEDGRDRDKCDVFIRKTIGISPRRLRSVHCKARQLLTILKFRCMITCVKITLFIYMSVGVQRSSHSGVRAAAEAHNPVTPPVTETGCQNRRGRDKGRAFYRIPQDPERRQRWIIAMKRVSPQAKTKLWDPASKCFRLCSDHFISGKKSDHPLSPDYIPSIFKHVSSPEKKRRRRQLDLFIRRQKSRRQRREQAKSASATISHSSQLLIQQDSCEDGILQPPAADHAEEAPVKELTQNEGHVTIRKGLSFPPVETCTSCCPPGLYHCPFCSPAFFKPTTRSKVMFHLESHFRRAHIVGEFTIHRCGLECLKKPHYHCLYCLMPIRSQPNFSRHFSVCQERQKLMVEEQPVALTTGGESMDSLCKMESDDNEIEEKHRVESCTQAASQSAASVRTHSQPSPSKRDKMIQTNIEKPQDCDEFYFMGLVKLFKKLSPNKKAEVRMKMERILFEAEFI</sequence>
<reference evidence="11" key="2">
    <citation type="submission" date="2025-08" db="UniProtKB">
        <authorList>
            <consortium name="Ensembl"/>
        </authorList>
    </citation>
    <scope>IDENTIFICATION</scope>
</reference>